<comment type="caution">
    <text evidence="2">The sequence shown here is derived from an EMBL/GenBank/DDBJ whole genome shotgun (WGS) entry which is preliminary data.</text>
</comment>
<evidence type="ECO:0000313" key="3">
    <source>
        <dbReference type="Proteomes" id="UP000192596"/>
    </source>
</evidence>
<gene>
    <name evidence="2" type="ORF">B0A48_16897</name>
</gene>
<organism evidence="2 3">
    <name type="scientific">Cryoendolithus antarcticus</name>
    <dbReference type="NCBI Taxonomy" id="1507870"/>
    <lineage>
        <taxon>Eukaryota</taxon>
        <taxon>Fungi</taxon>
        <taxon>Dikarya</taxon>
        <taxon>Ascomycota</taxon>
        <taxon>Pezizomycotina</taxon>
        <taxon>Dothideomycetes</taxon>
        <taxon>Dothideomycetidae</taxon>
        <taxon>Cladosporiales</taxon>
        <taxon>Cladosporiaceae</taxon>
        <taxon>Cryoendolithus</taxon>
    </lineage>
</organism>
<reference evidence="3" key="1">
    <citation type="submission" date="2017-03" db="EMBL/GenBank/DDBJ databases">
        <title>Genomes of endolithic fungi from Antarctica.</title>
        <authorList>
            <person name="Coleine C."/>
            <person name="Masonjones S."/>
            <person name="Stajich J.E."/>
        </authorList>
    </citation>
    <scope>NUCLEOTIDE SEQUENCE [LARGE SCALE GENOMIC DNA]</scope>
    <source>
        <strain evidence="3">CCFEE 5527</strain>
    </source>
</reference>
<name>A0A1V8SDC7_9PEZI</name>
<sequence length="145" mass="16277">MRDLVVGCLDSDEVVVRLALTSSFFYRLVLPDFREAIIGLPGSWAGDRVVRIATFSIGVPSNCLDMKPFGKRVRSNYLRANGYDEHDRSAEGRGENQLDKVDTEFRDHDEDNACADDLDGYDPERTNVSARSPLYHCASTSSKKR</sequence>
<feature type="compositionally biased region" description="Acidic residues" evidence="1">
    <location>
        <begin position="112"/>
        <end position="121"/>
    </location>
</feature>
<keyword evidence="3" id="KW-1185">Reference proteome</keyword>
<dbReference type="Proteomes" id="UP000192596">
    <property type="component" value="Unassembled WGS sequence"/>
</dbReference>
<dbReference type="InParanoid" id="A0A1V8SDC7"/>
<evidence type="ECO:0000256" key="1">
    <source>
        <dbReference type="SAM" id="MobiDB-lite"/>
    </source>
</evidence>
<dbReference type="OrthoDB" id="2588098at2759"/>
<dbReference type="EMBL" id="NAJO01000058">
    <property type="protein sequence ID" value="OQN97093.1"/>
    <property type="molecule type" value="Genomic_DNA"/>
</dbReference>
<feature type="region of interest" description="Disordered" evidence="1">
    <location>
        <begin position="105"/>
        <end position="127"/>
    </location>
</feature>
<protein>
    <submittedName>
        <fullName evidence="2">Uncharacterized protein</fullName>
    </submittedName>
</protein>
<proteinExistence type="predicted"/>
<evidence type="ECO:0000313" key="2">
    <source>
        <dbReference type="EMBL" id="OQN97093.1"/>
    </source>
</evidence>
<dbReference type="AlphaFoldDB" id="A0A1V8SDC7"/>
<accession>A0A1V8SDC7</accession>